<name>A0AAV4W9P9_CAEEX</name>
<protein>
    <submittedName>
        <fullName evidence="1">Uncharacterized protein</fullName>
    </submittedName>
</protein>
<keyword evidence="2" id="KW-1185">Reference proteome</keyword>
<reference evidence="1 2" key="1">
    <citation type="submission" date="2021-06" db="EMBL/GenBank/DDBJ databases">
        <title>Caerostris extrusa draft genome.</title>
        <authorList>
            <person name="Kono N."/>
            <person name="Arakawa K."/>
        </authorList>
    </citation>
    <scope>NUCLEOTIDE SEQUENCE [LARGE SCALE GENOMIC DNA]</scope>
</reference>
<sequence>MIFTAQDDLKRFFQIKIAAGWSKEQVGRNLHEPKKEDQYFVSNCSLGLDASTLQRLRNNPCLVSGFFECESIEYHPSHDKEPEFEQRTQRLRSCFTLSLVKWMTVWPLSLPPKGIFWNNQKYAAF</sequence>
<organism evidence="1 2">
    <name type="scientific">Caerostris extrusa</name>
    <name type="common">Bark spider</name>
    <name type="synonym">Caerostris bankana</name>
    <dbReference type="NCBI Taxonomy" id="172846"/>
    <lineage>
        <taxon>Eukaryota</taxon>
        <taxon>Metazoa</taxon>
        <taxon>Ecdysozoa</taxon>
        <taxon>Arthropoda</taxon>
        <taxon>Chelicerata</taxon>
        <taxon>Arachnida</taxon>
        <taxon>Araneae</taxon>
        <taxon>Araneomorphae</taxon>
        <taxon>Entelegynae</taxon>
        <taxon>Araneoidea</taxon>
        <taxon>Araneidae</taxon>
        <taxon>Caerostris</taxon>
    </lineage>
</organism>
<accession>A0AAV4W9P9</accession>
<evidence type="ECO:0000313" key="1">
    <source>
        <dbReference type="EMBL" id="GIY78529.1"/>
    </source>
</evidence>
<comment type="caution">
    <text evidence="1">The sequence shown here is derived from an EMBL/GenBank/DDBJ whole genome shotgun (WGS) entry which is preliminary data.</text>
</comment>
<dbReference type="EMBL" id="BPLR01015766">
    <property type="protein sequence ID" value="GIY78529.1"/>
    <property type="molecule type" value="Genomic_DNA"/>
</dbReference>
<gene>
    <name evidence="1" type="ORF">CEXT_613971</name>
</gene>
<dbReference type="Proteomes" id="UP001054945">
    <property type="component" value="Unassembled WGS sequence"/>
</dbReference>
<proteinExistence type="predicted"/>
<evidence type="ECO:0000313" key="2">
    <source>
        <dbReference type="Proteomes" id="UP001054945"/>
    </source>
</evidence>
<dbReference type="AlphaFoldDB" id="A0AAV4W9P9"/>